<organism evidence="1">
    <name type="scientific">Rhizophora mucronata</name>
    <name type="common">Asiatic mangrove</name>
    <dbReference type="NCBI Taxonomy" id="61149"/>
    <lineage>
        <taxon>Eukaryota</taxon>
        <taxon>Viridiplantae</taxon>
        <taxon>Streptophyta</taxon>
        <taxon>Embryophyta</taxon>
        <taxon>Tracheophyta</taxon>
        <taxon>Spermatophyta</taxon>
        <taxon>Magnoliopsida</taxon>
        <taxon>eudicotyledons</taxon>
        <taxon>Gunneridae</taxon>
        <taxon>Pentapetalae</taxon>
        <taxon>rosids</taxon>
        <taxon>fabids</taxon>
        <taxon>Malpighiales</taxon>
        <taxon>Rhizophoraceae</taxon>
        <taxon>Rhizophora</taxon>
    </lineage>
</organism>
<dbReference type="AlphaFoldDB" id="A0A2P2JIF7"/>
<reference evidence="1" key="1">
    <citation type="submission" date="2018-02" db="EMBL/GenBank/DDBJ databases">
        <title>Rhizophora mucronata_Transcriptome.</title>
        <authorList>
            <person name="Meera S.P."/>
            <person name="Sreeshan A."/>
            <person name="Augustine A."/>
        </authorList>
    </citation>
    <scope>NUCLEOTIDE SEQUENCE</scope>
    <source>
        <tissue evidence="1">Leaf</tissue>
    </source>
</reference>
<name>A0A2P2JIF7_RHIMU</name>
<accession>A0A2P2JIF7</accession>
<evidence type="ECO:0000313" key="1">
    <source>
        <dbReference type="EMBL" id="MBW93256.1"/>
    </source>
</evidence>
<proteinExistence type="predicted"/>
<dbReference type="EMBL" id="GGEC01012773">
    <property type="protein sequence ID" value="MBW93256.1"/>
    <property type="molecule type" value="Transcribed_RNA"/>
</dbReference>
<sequence>MQTRIVLATIIKTIRCFPNGISLTNSPCSFKHWLNALAYFI</sequence>
<protein>
    <submittedName>
        <fullName evidence="1">Uncharacterized protein</fullName>
    </submittedName>
</protein>